<evidence type="ECO:0000313" key="3">
    <source>
        <dbReference type="Proteomes" id="UP001597389"/>
    </source>
</evidence>
<name>A0ABW4Z7N3_9BACT</name>
<comment type="caution">
    <text evidence="2">The sequence shown here is derived from an EMBL/GenBank/DDBJ whole genome shotgun (WGS) entry which is preliminary data.</text>
</comment>
<feature type="domain" description="Restriction endonuclease type I HsdR N-terminal" evidence="1">
    <location>
        <begin position="3"/>
        <end position="122"/>
    </location>
</feature>
<sequence>MIQSEQILEDKLVAQLIFLGYDRVDVVDEASLLANLKAQLEAFNGVTLTDSEFGKVMNHLTRSNAVFEKAKVLRDKMALERDCVRPDGSASQSSDTTYLDFLDDTDLERNRFQVTQQVTMEGRFRSV</sequence>
<keyword evidence="2" id="KW-0378">Hydrolase</keyword>
<keyword evidence="2" id="KW-0255">Endonuclease</keyword>
<proteinExistence type="predicted"/>
<dbReference type="EMBL" id="JBHUJB010000015">
    <property type="protein sequence ID" value="MFD2157889.1"/>
    <property type="molecule type" value="Genomic_DNA"/>
</dbReference>
<dbReference type="Pfam" id="PF04313">
    <property type="entry name" value="HSDR_N"/>
    <property type="match status" value="1"/>
</dbReference>
<protein>
    <submittedName>
        <fullName evidence="2">Type I restriction endonuclease</fullName>
    </submittedName>
</protein>
<dbReference type="RefSeq" id="WP_377090093.1">
    <property type="nucleotide sequence ID" value="NZ_JBHSJL010000014.1"/>
</dbReference>
<organism evidence="2 3">
    <name type="scientific">Rubritalea tangerina</name>
    <dbReference type="NCBI Taxonomy" id="430798"/>
    <lineage>
        <taxon>Bacteria</taxon>
        <taxon>Pseudomonadati</taxon>
        <taxon>Verrucomicrobiota</taxon>
        <taxon>Verrucomicrobiia</taxon>
        <taxon>Verrucomicrobiales</taxon>
        <taxon>Rubritaleaceae</taxon>
        <taxon>Rubritalea</taxon>
    </lineage>
</organism>
<keyword evidence="2" id="KW-0540">Nuclease</keyword>
<reference evidence="3" key="1">
    <citation type="journal article" date="2019" name="Int. J. Syst. Evol. Microbiol.">
        <title>The Global Catalogue of Microorganisms (GCM) 10K type strain sequencing project: providing services to taxonomists for standard genome sequencing and annotation.</title>
        <authorList>
            <consortium name="The Broad Institute Genomics Platform"/>
            <consortium name="The Broad Institute Genome Sequencing Center for Infectious Disease"/>
            <person name="Wu L."/>
            <person name="Ma J."/>
        </authorList>
    </citation>
    <scope>NUCLEOTIDE SEQUENCE [LARGE SCALE GENOMIC DNA]</scope>
    <source>
        <strain evidence="3">CCUG 57942</strain>
    </source>
</reference>
<gene>
    <name evidence="2" type="ORF">ACFSW8_03135</name>
</gene>
<evidence type="ECO:0000313" key="2">
    <source>
        <dbReference type="EMBL" id="MFD2157889.1"/>
    </source>
</evidence>
<dbReference type="InterPro" id="IPR007409">
    <property type="entry name" value="Restrct_endonuc_type1_HsdR_N"/>
</dbReference>
<dbReference type="GO" id="GO:0004519">
    <property type="term" value="F:endonuclease activity"/>
    <property type="evidence" value="ECO:0007669"/>
    <property type="project" value="UniProtKB-KW"/>
</dbReference>
<evidence type="ECO:0000259" key="1">
    <source>
        <dbReference type="Pfam" id="PF04313"/>
    </source>
</evidence>
<dbReference type="Proteomes" id="UP001597389">
    <property type="component" value="Unassembled WGS sequence"/>
</dbReference>
<dbReference type="Gene3D" id="3.90.640.50">
    <property type="match status" value="1"/>
</dbReference>
<keyword evidence="3" id="KW-1185">Reference proteome</keyword>
<accession>A0ABW4Z7N3</accession>